<dbReference type="Pfam" id="PF04446">
    <property type="entry name" value="Thg1"/>
    <property type="match status" value="1"/>
</dbReference>
<evidence type="ECO:0000313" key="20">
    <source>
        <dbReference type="Proteomes" id="UP000193642"/>
    </source>
</evidence>
<dbReference type="InterPro" id="IPR024956">
    <property type="entry name" value="tRNAHis_GuaTrfase_cat"/>
</dbReference>
<name>A0A1Y2CKV9_9FUNG</name>
<evidence type="ECO:0000256" key="2">
    <source>
        <dbReference type="ARBA" id="ARBA00010113"/>
    </source>
</evidence>
<reference evidence="19 20" key="1">
    <citation type="submission" date="2016-07" db="EMBL/GenBank/DDBJ databases">
        <title>Pervasive Adenine N6-methylation of Active Genes in Fungi.</title>
        <authorList>
            <consortium name="DOE Joint Genome Institute"/>
            <person name="Mondo S.J."/>
            <person name="Dannebaum R.O."/>
            <person name="Kuo R.C."/>
            <person name="Labutti K."/>
            <person name="Haridas S."/>
            <person name="Kuo A."/>
            <person name="Salamov A."/>
            <person name="Ahrendt S.R."/>
            <person name="Lipzen A."/>
            <person name="Sullivan W."/>
            <person name="Andreopoulos W.B."/>
            <person name="Clum A."/>
            <person name="Lindquist E."/>
            <person name="Daum C."/>
            <person name="Ramamoorthy G.K."/>
            <person name="Gryganskyi A."/>
            <person name="Culley D."/>
            <person name="Magnuson J.K."/>
            <person name="James T.Y."/>
            <person name="O'Malley M.A."/>
            <person name="Stajich J.E."/>
            <person name="Spatafora J.W."/>
            <person name="Visel A."/>
            <person name="Grigoriev I.V."/>
        </authorList>
    </citation>
    <scope>NUCLEOTIDE SEQUENCE [LARGE SCALE GENOMIC DNA]</scope>
    <source>
        <strain evidence="19 20">JEL800</strain>
    </source>
</reference>
<feature type="binding site" evidence="16">
    <location>
        <position position="29"/>
    </location>
    <ligand>
        <name>Mg(2+)</name>
        <dbReference type="ChEBI" id="CHEBI:18420"/>
        <label>1</label>
        <note>catalytic</note>
    </ligand>
</feature>
<evidence type="ECO:0000256" key="7">
    <source>
        <dbReference type="ARBA" id="ARBA00022695"/>
    </source>
</evidence>
<dbReference type="GO" id="GO:0006400">
    <property type="term" value="P:tRNA modification"/>
    <property type="evidence" value="ECO:0007669"/>
    <property type="project" value="UniProtKB-UniRule"/>
</dbReference>
<dbReference type="GO" id="GO:0000287">
    <property type="term" value="F:magnesium ion binding"/>
    <property type="evidence" value="ECO:0007669"/>
    <property type="project" value="UniProtKB-UniRule"/>
</dbReference>
<feature type="binding site" evidence="16">
    <location>
        <position position="76"/>
    </location>
    <ligand>
        <name>Mg(2+)</name>
        <dbReference type="ChEBI" id="CHEBI:18420"/>
        <label>1</label>
        <note>catalytic</note>
    </ligand>
</feature>
<keyword evidence="10 14" id="KW-0460">Magnesium</keyword>
<dbReference type="GO" id="GO:0008193">
    <property type="term" value="F:tRNA guanylyltransferase activity"/>
    <property type="evidence" value="ECO:0007669"/>
    <property type="project" value="UniProtKB-UniRule"/>
</dbReference>
<dbReference type="OrthoDB" id="62560at2759"/>
<feature type="binding site" evidence="16">
    <location>
        <position position="29"/>
    </location>
    <ligand>
        <name>Mg(2+)</name>
        <dbReference type="ChEBI" id="CHEBI:18420"/>
        <label>2</label>
        <note>catalytic</note>
    </ligand>
</feature>
<dbReference type="InterPro" id="IPR038469">
    <property type="entry name" value="tRNAHis_GuaTrfase_Thg1_sf"/>
</dbReference>
<keyword evidence="7 14" id="KW-0548">Nucleotidyltransferase</keyword>
<comment type="catalytic activity">
    <reaction evidence="13 14">
        <text>a 5'-end ribonucleotide-tRNA(His) + GTP + ATP + H2O = a 5'-end phospho-guanosine-ribonucleotide-tRNA(His) + AMP + 2 diphosphate + H(+)</text>
        <dbReference type="Rhea" id="RHEA:54564"/>
        <dbReference type="Rhea" id="RHEA-COMP:14193"/>
        <dbReference type="Rhea" id="RHEA-COMP:14917"/>
        <dbReference type="ChEBI" id="CHEBI:15377"/>
        <dbReference type="ChEBI" id="CHEBI:15378"/>
        <dbReference type="ChEBI" id="CHEBI:30616"/>
        <dbReference type="ChEBI" id="CHEBI:33019"/>
        <dbReference type="ChEBI" id="CHEBI:37565"/>
        <dbReference type="ChEBI" id="CHEBI:138282"/>
        <dbReference type="ChEBI" id="CHEBI:141847"/>
        <dbReference type="ChEBI" id="CHEBI:456215"/>
        <dbReference type="EC" id="2.7.7.79"/>
    </reaction>
</comment>
<dbReference type="InterPro" id="IPR007537">
    <property type="entry name" value="tRNAHis_GuaTrfase_Thg1"/>
</dbReference>
<evidence type="ECO:0000256" key="14">
    <source>
        <dbReference type="PIRNR" id="PIRNR028980"/>
    </source>
</evidence>
<evidence type="ECO:0000256" key="15">
    <source>
        <dbReference type="PIRSR" id="PIRSR028980-1"/>
    </source>
</evidence>
<keyword evidence="20" id="KW-1185">Reference proteome</keyword>
<evidence type="ECO:0000256" key="16">
    <source>
        <dbReference type="PIRSR" id="PIRSR028980-2"/>
    </source>
</evidence>
<evidence type="ECO:0000256" key="9">
    <source>
        <dbReference type="ARBA" id="ARBA00022741"/>
    </source>
</evidence>
<evidence type="ECO:0000256" key="8">
    <source>
        <dbReference type="ARBA" id="ARBA00022723"/>
    </source>
</evidence>
<dbReference type="Pfam" id="PF14413">
    <property type="entry name" value="Thg1C"/>
    <property type="match status" value="1"/>
</dbReference>
<feature type="domain" description="tRNAHis guanylyltransferase catalytic" evidence="17">
    <location>
        <begin position="6"/>
        <end position="136"/>
    </location>
</feature>
<evidence type="ECO:0000256" key="5">
    <source>
        <dbReference type="ARBA" id="ARBA00022679"/>
    </source>
</evidence>
<sequence length="265" mass="30852">MAKSKYEYVKHFEQHQTLLRNTYVVIRVDGHGFHRFSQEHNFEKPNDLRALHLANEAAKGVMTDIQDIVLAYGESDEYSFLLRRDSTLFKRREAKIVSTIASLFTSYYVVNWFKFMGDSTLLRYPPSFDARAVCYPTAENVRDYFSWRQADCHINNLYNTTFWALVQDPTKNPPMTTTQAQAILKDTTSASKNEILFKQFNINYNTLPEIFRKGSVLFRRKMMVPVKETEQGNVIEREKSIVHIAHVDIIADEFWLTGDGKGILE</sequence>
<keyword evidence="8 14" id="KW-0479">Metal-binding</keyword>
<evidence type="ECO:0000256" key="11">
    <source>
        <dbReference type="ARBA" id="ARBA00023134"/>
    </source>
</evidence>
<accession>A0A1Y2CKV9</accession>
<dbReference type="FunFam" id="3.30.70.3000:FF:000001">
    <property type="entry name" value="tRNA(His) guanylyltransferase"/>
    <property type="match status" value="1"/>
</dbReference>
<evidence type="ECO:0000313" key="19">
    <source>
        <dbReference type="EMBL" id="ORY47669.1"/>
    </source>
</evidence>
<dbReference type="InterPro" id="IPR025845">
    <property type="entry name" value="Thg1_C_dom"/>
</dbReference>
<dbReference type="STRING" id="329046.A0A1Y2CKV9"/>
<feature type="binding site" evidence="15">
    <location>
        <begin position="75"/>
        <end position="76"/>
    </location>
    <ligand>
        <name>GTP</name>
        <dbReference type="ChEBI" id="CHEBI:37565"/>
    </ligand>
</feature>
<feature type="binding site" evidence="16">
    <location>
        <position position="76"/>
    </location>
    <ligand>
        <name>Mg(2+)</name>
        <dbReference type="ChEBI" id="CHEBI:18420"/>
        <label>2</label>
        <note>catalytic</note>
    </ligand>
</feature>
<dbReference type="PANTHER" id="PTHR12729">
    <property type="entry name" value="TRNA(HIS) GUANYLYLTRANSFERASE-RELATED"/>
    <property type="match status" value="1"/>
</dbReference>
<evidence type="ECO:0000256" key="4">
    <source>
        <dbReference type="ARBA" id="ARBA00015443"/>
    </source>
</evidence>
<dbReference type="EC" id="2.7.7.79" evidence="3 14"/>
<protein>
    <recommendedName>
        <fullName evidence="4 14">tRNA(His) guanylyltransferase</fullName>
        <ecNumber evidence="3 14">2.7.7.79</ecNumber>
    </recommendedName>
    <alternativeName>
        <fullName evidence="12 14">tRNA-histidine guanylyltransferase</fullName>
    </alternativeName>
</protein>
<comment type="function">
    <text evidence="1 14">Adds a GMP to the 5'-end of tRNA(His) after transcription and RNase P cleavage.</text>
</comment>
<evidence type="ECO:0000256" key="13">
    <source>
        <dbReference type="ARBA" id="ARBA00047281"/>
    </source>
</evidence>
<dbReference type="PANTHER" id="PTHR12729:SF6">
    <property type="entry name" value="TRNA(HIS) GUANYLYLTRANSFERASE-RELATED"/>
    <property type="match status" value="1"/>
</dbReference>
<dbReference type="EMBL" id="MCGO01000013">
    <property type="protein sequence ID" value="ORY47669.1"/>
    <property type="molecule type" value="Genomic_DNA"/>
</dbReference>
<feature type="domain" description="Thg1 C-terminal" evidence="18">
    <location>
        <begin position="139"/>
        <end position="250"/>
    </location>
</feature>
<comment type="caution">
    <text evidence="19">The sequence shown here is derived from an EMBL/GenBank/DDBJ whole genome shotgun (WGS) entry which is preliminary data.</text>
</comment>
<keyword evidence="11 14" id="KW-0342">GTP-binding</keyword>
<gene>
    <name evidence="19" type="ORF">BCR33DRAFT_658000</name>
</gene>
<dbReference type="PIRSF" id="PIRSF028980">
    <property type="entry name" value="tRNAHis_guanylyltransferase"/>
    <property type="match status" value="1"/>
</dbReference>
<evidence type="ECO:0000256" key="1">
    <source>
        <dbReference type="ARBA" id="ARBA00002939"/>
    </source>
</evidence>
<proteinExistence type="inferred from homology"/>
<comment type="similarity">
    <text evidence="2 14">Belongs to the tRNA(His) guanylyltransferase family.</text>
</comment>
<evidence type="ECO:0000256" key="10">
    <source>
        <dbReference type="ARBA" id="ARBA00022842"/>
    </source>
</evidence>
<evidence type="ECO:0000259" key="18">
    <source>
        <dbReference type="Pfam" id="PF14413"/>
    </source>
</evidence>
<keyword evidence="6 14" id="KW-0819">tRNA processing</keyword>
<feature type="binding site" evidence="16">
    <location>
        <position position="30"/>
    </location>
    <ligand>
        <name>Mg(2+)</name>
        <dbReference type="ChEBI" id="CHEBI:18420"/>
        <label>1</label>
        <note>catalytic</note>
    </ligand>
</feature>
<evidence type="ECO:0000259" key="17">
    <source>
        <dbReference type="Pfam" id="PF04446"/>
    </source>
</evidence>
<evidence type="ECO:0000256" key="3">
    <source>
        <dbReference type="ARBA" id="ARBA00012511"/>
    </source>
</evidence>
<dbReference type="Gene3D" id="3.30.70.3000">
    <property type="match status" value="1"/>
</dbReference>
<dbReference type="GO" id="GO:0005525">
    <property type="term" value="F:GTP binding"/>
    <property type="evidence" value="ECO:0007669"/>
    <property type="project" value="UniProtKB-UniRule"/>
</dbReference>
<feature type="binding site" evidence="15">
    <location>
        <begin position="29"/>
        <end position="34"/>
    </location>
    <ligand>
        <name>GTP</name>
        <dbReference type="ChEBI" id="CHEBI:37565"/>
    </ligand>
</feature>
<keyword evidence="9 14" id="KW-0547">Nucleotide-binding</keyword>
<evidence type="ECO:0000256" key="6">
    <source>
        <dbReference type="ARBA" id="ARBA00022694"/>
    </source>
</evidence>
<dbReference type="AlphaFoldDB" id="A0A1Y2CKV9"/>
<comment type="cofactor">
    <cofactor evidence="16">
        <name>Mg(2+)</name>
        <dbReference type="ChEBI" id="CHEBI:18420"/>
    </cofactor>
    <text evidence="16">Binds 2 magnesium ions per subunit.</text>
</comment>
<dbReference type="Proteomes" id="UP000193642">
    <property type="component" value="Unassembled WGS sequence"/>
</dbReference>
<keyword evidence="5 14" id="KW-0808">Transferase</keyword>
<evidence type="ECO:0000256" key="12">
    <source>
        <dbReference type="ARBA" id="ARBA00032480"/>
    </source>
</evidence>
<organism evidence="19 20">
    <name type="scientific">Rhizoclosmatium globosum</name>
    <dbReference type="NCBI Taxonomy" id="329046"/>
    <lineage>
        <taxon>Eukaryota</taxon>
        <taxon>Fungi</taxon>
        <taxon>Fungi incertae sedis</taxon>
        <taxon>Chytridiomycota</taxon>
        <taxon>Chytridiomycota incertae sedis</taxon>
        <taxon>Chytridiomycetes</taxon>
        <taxon>Chytridiales</taxon>
        <taxon>Chytriomycetaceae</taxon>
        <taxon>Rhizoclosmatium</taxon>
    </lineage>
</organism>